<organism evidence="7 8">
    <name type="scientific">Calidithermus roseus</name>
    <dbReference type="NCBI Taxonomy" id="1644118"/>
    <lineage>
        <taxon>Bacteria</taxon>
        <taxon>Thermotogati</taxon>
        <taxon>Deinococcota</taxon>
        <taxon>Deinococci</taxon>
        <taxon>Thermales</taxon>
        <taxon>Thermaceae</taxon>
        <taxon>Calidithermus</taxon>
    </lineage>
</organism>
<dbReference type="RefSeq" id="WP_119275813.1">
    <property type="nucleotide sequence ID" value="NZ_QWLA01000004.1"/>
</dbReference>
<dbReference type="OrthoDB" id="9815924at2"/>
<evidence type="ECO:0000313" key="7">
    <source>
        <dbReference type="EMBL" id="RIH89323.1"/>
    </source>
</evidence>
<dbReference type="Pfam" id="PF00440">
    <property type="entry name" value="TetR_N"/>
    <property type="match status" value="1"/>
</dbReference>
<evidence type="ECO:0000256" key="4">
    <source>
        <dbReference type="PROSITE-ProRule" id="PRU00335"/>
    </source>
</evidence>
<dbReference type="SUPFAM" id="SSF46689">
    <property type="entry name" value="Homeodomain-like"/>
    <property type="match status" value="1"/>
</dbReference>
<gene>
    <name evidence="7" type="primary">nicS</name>
    <name evidence="7" type="ORF">Mrose_00463</name>
</gene>
<evidence type="ECO:0000259" key="6">
    <source>
        <dbReference type="PROSITE" id="PS50977"/>
    </source>
</evidence>
<dbReference type="InterPro" id="IPR050109">
    <property type="entry name" value="HTH-type_TetR-like_transc_reg"/>
</dbReference>
<dbReference type="EMBL" id="QWLA01000004">
    <property type="protein sequence ID" value="RIH89323.1"/>
    <property type="molecule type" value="Genomic_DNA"/>
</dbReference>
<dbReference type="PROSITE" id="PS50977">
    <property type="entry name" value="HTH_TETR_2"/>
    <property type="match status" value="1"/>
</dbReference>
<keyword evidence="3" id="KW-0804">Transcription</keyword>
<evidence type="ECO:0000313" key="8">
    <source>
        <dbReference type="Proteomes" id="UP000265341"/>
    </source>
</evidence>
<name>A0A399EZX5_9DEIN</name>
<feature type="region of interest" description="Disordered" evidence="5">
    <location>
        <begin position="1"/>
        <end position="26"/>
    </location>
</feature>
<dbReference type="SUPFAM" id="SSF48498">
    <property type="entry name" value="Tetracyclin repressor-like, C-terminal domain"/>
    <property type="match status" value="1"/>
</dbReference>
<dbReference type="Gene3D" id="1.10.357.10">
    <property type="entry name" value="Tetracycline Repressor, domain 2"/>
    <property type="match status" value="1"/>
</dbReference>
<dbReference type="PANTHER" id="PTHR30055:SF212">
    <property type="entry name" value="TETR-FAMILY FAMILY TRANSCRIPTIONAL REGULATOR"/>
    <property type="match status" value="1"/>
</dbReference>
<evidence type="ECO:0000256" key="2">
    <source>
        <dbReference type="ARBA" id="ARBA00023125"/>
    </source>
</evidence>
<comment type="caution">
    <text evidence="7">The sequence shown here is derived from an EMBL/GenBank/DDBJ whole genome shotgun (WGS) entry which is preliminary data.</text>
</comment>
<dbReference type="AlphaFoldDB" id="A0A399EZX5"/>
<dbReference type="Proteomes" id="UP000265341">
    <property type="component" value="Unassembled WGS sequence"/>
</dbReference>
<dbReference type="InterPro" id="IPR009057">
    <property type="entry name" value="Homeodomain-like_sf"/>
</dbReference>
<protein>
    <submittedName>
        <fullName evidence="7">HTH-type transcriptional repressor NicS</fullName>
    </submittedName>
</protein>
<dbReference type="GO" id="GO:0003700">
    <property type="term" value="F:DNA-binding transcription factor activity"/>
    <property type="evidence" value="ECO:0007669"/>
    <property type="project" value="TreeGrafter"/>
</dbReference>
<evidence type="ECO:0000256" key="1">
    <source>
        <dbReference type="ARBA" id="ARBA00023015"/>
    </source>
</evidence>
<evidence type="ECO:0000256" key="3">
    <source>
        <dbReference type="ARBA" id="ARBA00023163"/>
    </source>
</evidence>
<dbReference type="GO" id="GO:0000976">
    <property type="term" value="F:transcription cis-regulatory region binding"/>
    <property type="evidence" value="ECO:0007669"/>
    <property type="project" value="TreeGrafter"/>
</dbReference>
<feature type="compositionally biased region" description="Basic and acidic residues" evidence="5">
    <location>
        <begin position="8"/>
        <end position="24"/>
    </location>
</feature>
<accession>A0A399EZX5</accession>
<keyword evidence="2 4" id="KW-0238">DNA-binding</keyword>
<proteinExistence type="predicted"/>
<reference evidence="7 8" key="1">
    <citation type="submission" date="2018-08" db="EMBL/GenBank/DDBJ databases">
        <title>Meiothermus roseus NBRC 110900 genome sequencing project.</title>
        <authorList>
            <person name="Da Costa M.S."/>
            <person name="Albuquerque L."/>
            <person name="Raposo P."/>
            <person name="Froufe H.J.C."/>
            <person name="Barroso C.S."/>
            <person name="Egas C."/>
        </authorList>
    </citation>
    <scope>NUCLEOTIDE SEQUENCE [LARGE SCALE GENOMIC DNA]</scope>
    <source>
        <strain evidence="7 8">NBRC 110900</strain>
    </source>
</reference>
<evidence type="ECO:0000256" key="5">
    <source>
        <dbReference type="SAM" id="MobiDB-lite"/>
    </source>
</evidence>
<dbReference type="InterPro" id="IPR001647">
    <property type="entry name" value="HTH_TetR"/>
</dbReference>
<dbReference type="InterPro" id="IPR025996">
    <property type="entry name" value="MT1864/Rv1816-like_C"/>
</dbReference>
<keyword evidence="8" id="KW-1185">Reference proteome</keyword>
<feature type="domain" description="HTH tetR-type" evidence="6">
    <location>
        <begin position="25"/>
        <end position="85"/>
    </location>
</feature>
<keyword evidence="1" id="KW-0805">Transcription regulation</keyword>
<dbReference type="PANTHER" id="PTHR30055">
    <property type="entry name" value="HTH-TYPE TRANSCRIPTIONAL REGULATOR RUTR"/>
    <property type="match status" value="1"/>
</dbReference>
<feature type="DNA-binding region" description="H-T-H motif" evidence="4">
    <location>
        <begin position="48"/>
        <end position="67"/>
    </location>
</feature>
<dbReference type="PRINTS" id="PR00455">
    <property type="entry name" value="HTHTETR"/>
</dbReference>
<dbReference type="InterPro" id="IPR036271">
    <property type="entry name" value="Tet_transcr_reg_TetR-rel_C_sf"/>
</dbReference>
<dbReference type="Pfam" id="PF13305">
    <property type="entry name" value="TetR_C_33"/>
    <property type="match status" value="1"/>
</dbReference>
<sequence>MSEPTPTRQERIRQRSAERRERSRQQTRQAILEAATQLFEREGYEGFSLRQVAEAIGYTPTTIYLYFKDKDDLLFAVCSQGFARFTQALQRAYDQHPDPLERLRALAWTYLEFGLSHPLHYQVMFMQRSEWALRASAPAGEVEGSTSYHILLQAVTEAMKAGKIRMGDPLETTNLVWSGMHGIVSLALSMKGVVPRWDNPADVRRLAGQFMEMLARGLSP</sequence>